<dbReference type="CDD" id="cd06071">
    <property type="entry name" value="Beach"/>
    <property type="match status" value="1"/>
</dbReference>
<dbReference type="Pfam" id="PF20426">
    <property type="entry name" value="NBCH_WD40"/>
    <property type="match status" value="1"/>
</dbReference>
<dbReference type="PROSITE" id="PS50197">
    <property type="entry name" value="BEACH"/>
    <property type="match status" value="1"/>
</dbReference>
<dbReference type="InterPro" id="IPR023362">
    <property type="entry name" value="PH-BEACH_dom"/>
</dbReference>
<dbReference type="InterPro" id="IPR015943">
    <property type="entry name" value="WD40/YVTN_repeat-like_dom_sf"/>
</dbReference>
<keyword evidence="7" id="KW-1185">Reference proteome</keyword>
<dbReference type="Gene3D" id="1.10.1540.10">
    <property type="entry name" value="BEACH domain"/>
    <property type="match status" value="1"/>
</dbReference>
<dbReference type="InterPro" id="IPR000409">
    <property type="entry name" value="BEACH_dom"/>
</dbReference>
<keyword evidence="2" id="KW-0677">Repeat</keyword>
<sequence>MEGSTVIREPIGIRMLNTVCKQQICSRVTNRRINFIVDNRETGTIMDDSNSNVEEGKQEKDRSWLMSSLHQIYSRRYLLRRSALELFMVDRSNFFIDFGNGEGRRNAYRAIVQARPPHLNNIYLATQRPEQLLKRIQLMERWTRWEISNFEYLMQLNTLAGRSYNDITQYPVFPWILSDYSSESLDLSNPSSYRDLSKPVGALNPDRLNRFQERYTSFDDPVIPKFHYGSHYSSAGTVLYYLVRVEPFTTLAIQLQGGKFDHADRMFSDISATWNGVLEDMSDVKELVPELFYQPEVLTNENSIDFGTTQTGGMLDTVKLPAWAENPVDFIHKHRKALESEYVSAHLHEWIDLIFGYKQRGKEAVTANNVFFYTTYEGTVDLDKISDPCLMRMRINPKPLKMTSQLPTSVRLSVEWKVLYSLEQYMLMTTHWSLAPPETPAPIHSVIMTDSCTKQSLFVYSVQQRAIQDQIAYFGQTPSQLLTVPHLKKMPLAEVLHLQFGEFVWNDDAFDCNAANSLKVFQWHNSWFQILTSMFDLINWSTMIFNALSCIQSKTIFRNPKEVKPYAVPSPERCNLPASAIHASSDTVVVVDMNAPAAHVAQHKWQPNTPDGQGTPFLFQHRKATLASAGGTIMRMFKAPAASAVEWQFPQAVAFAVSGIRSQAIVSITCNKEVITGGHADSSIRLISSDGAKTLETAYGHCAPVTCLGLSPDSNYLVTGSRDTTVLLWRIHRELASHASVLSEHSTGTGTSSSTSNGSLHLLEKDQRRRIEGPIHVLRGHHSEILSCCVNSDLGMVVSCSHSPDVLLHSTRRGRLIRRLDGVDAHTVCLSSEGVVMTWNESQHTLSTFTLNGTPIARAQLSFFCSISCMEISVDGMSALIGINSLENGRPYINSPNSQLNKSSVVDFDSESEETFENTGIDVPSPSICFLDMHTLEVFHVLRLKEGQDITALALNKDNTNLLVSTLDKQLIIFTDPALSLKVVDQMLKLGWEGDGLQPLIKS</sequence>
<dbReference type="SUPFAM" id="SSF50978">
    <property type="entry name" value="WD40 repeat-like"/>
    <property type="match status" value="1"/>
</dbReference>
<dbReference type="SUPFAM" id="SSF50729">
    <property type="entry name" value="PH domain-like"/>
    <property type="match status" value="1"/>
</dbReference>
<evidence type="ECO:0000256" key="3">
    <source>
        <dbReference type="PROSITE-ProRule" id="PRU00221"/>
    </source>
</evidence>
<dbReference type="InterPro" id="IPR036322">
    <property type="entry name" value="WD40_repeat_dom_sf"/>
</dbReference>
<dbReference type="Pfam" id="PF02138">
    <property type="entry name" value="Beach"/>
    <property type="match status" value="1"/>
</dbReference>
<proteinExistence type="predicted"/>
<dbReference type="Gramene" id="rna-AYBTSS11_LOCUS1004">
    <property type="protein sequence ID" value="CAJ1815190.1"/>
    <property type="gene ID" value="gene-AYBTSS11_LOCUS1004"/>
</dbReference>
<feature type="domain" description="BEACH-type PH" evidence="5">
    <location>
        <begin position="2"/>
        <end position="112"/>
    </location>
</feature>
<dbReference type="SMART" id="SM00320">
    <property type="entry name" value="WD40"/>
    <property type="match status" value="3"/>
</dbReference>
<dbReference type="Gene3D" id="2.30.29.30">
    <property type="entry name" value="Pleckstrin-homology domain (PH domain)/Phosphotyrosine-binding domain (PTB)"/>
    <property type="match status" value="1"/>
</dbReference>
<dbReference type="InterPro" id="IPR001680">
    <property type="entry name" value="WD40_rpt"/>
</dbReference>
<dbReference type="AlphaFoldDB" id="A0AA86RUB7"/>
<organism evidence="6 7">
    <name type="scientific">Sphenostylis stenocarpa</name>
    <dbReference type="NCBI Taxonomy" id="92480"/>
    <lineage>
        <taxon>Eukaryota</taxon>
        <taxon>Viridiplantae</taxon>
        <taxon>Streptophyta</taxon>
        <taxon>Embryophyta</taxon>
        <taxon>Tracheophyta</taxon>
        <taxon>Spermatophyta</taxon>
        <taxon>Magnoliopsida</taxon>
        <taxon>eudicotyledons</taxon>
        <taxon>Gunneridae</taxon>
        <taxon>Pentapetalae</taxon>
        <taxon>rosids</taxon>
        <taxon>fabids</taxon>
        <taxon>Fabales</taxon>
        <taxon>Fabaceae</taxon>
        <taxon>Papilionoideae</taxon>
        <taxon>50 kb inversion clade</taxon>
        <taxon>NPAAA clade</taxon>
        <taxon>indigoferoid/millettioid clade</taxon>
        <taxon>Phaseoleae</taxon>
        <taxon>Sphenostylis</taxon>
    </lineage>
</organism>
<protein>
    <submittedName>
        <fullName evidence="6">Uncharacterized protein</fullName>
    </submittedName>
</protein>
<reference evidence="6" key="1">
    <citation type="submission" date="2023-10" db="EMBL/GenBank/DDBJ databases">
        <authorList>
            <person name="Domelevo Entfellner J.-B."/>
        </authorList>
    </citation>
    <scope>NUCLEOTIDE SEQUENCE</scope>
</reference>
<feature type="domain" description="BEACH" evidence="4">
    <location>
        <begin position="127"/>
        <end position="417"/>
    </location>
</feature>
<dbReference type="SUPFAM" id="SSF81837">
    <property type="entry name" value="BEACH domain"/>
    <property type="match status" value="1"/>
</dbReference>
<dbReference type="Gene3D" id="2.130.10.10">
    <property type="entry name" value="YVTN repeat-like/Quinoprotein amine dehydrogenase"/>
    <property type="match status" value="1"/>
</dbReference>
<dbReference type="InterPro" id="IPR050865">
    <property type="entry name" value="BEACH_Domain"/>
</dbReference>
<dbReference type="SMART" id="SM01026">
    <property type="entry name" value="Beach"/>
    <property type="match status" value="1"/>
</dbReference>
<dbReference type="EMBL" id="OY731398">
    <property type="protein sequence ID" value="CAJ1815190.1"/>
    <property type="molecule type" value="Genomic_DNA"/>
</dbReference>
<dbReference type="PROSITE" id="PS50082">
    <property type="entry name" value="WD_REPEATS_2"/>
    <property type="match status" value="1"/>
</dbReference>
<name>A0AA86RUB7_9FABA</name>
<dbReference type="Proteomes" id="UP001189624">
    <property type="component" value="Chromosome 1"/>
</dbReference>
<dbReference type="FunFam" id="1.10.1540.10:FF:000001">
    <property type="entry name" value="neurobeachin isoform X1"/>
    <property type="match status" value="1"/>
</dbReference>
<dbReference type="PANTHER" id="PTHR13743:SF157">
    <property type="entry name" value="BEACH DOMAIN-CONTAINING PROTEIN C2"/>
    <property type="match status" value="1"/>
</dbReference>
<dbReference type="InterPro" id="IPR036372">
    <property type="entry name" value="BEACH_dom_sf"/>
</dbReference>
<feature type="repeat" description="WD" evidence="3">
    <location>
        <begin position="698"/>
        <end position="731"/>
    </location>
</feature>
<dbReference type="PANTHER" id="PTHR13743">
    <property type="entry name" value="BEIGE/BEACH-RELATED"/>
    <property type="match status" value="1"/>
</dbReference>
<evidence type="ECO:0000256" key="2">
    <source>
        <dbReference type="ARBA" id="ARBA00022737"/>
    </source>
</evidence>
<dbReference type="PROSITE" id="PS50294">
    <property type="entry name" value="WD_REPEATS_REGION"/>
    <property type="match status" value="1"/>
</dbReference>
<evidence type="ECO:0000259" key="5">
    <source>
        <dbReference type="PROSITE" id="PS51783"/>
    </source>
</evidence>
<dbReference type="CDD" id="cd01201">
    <property type="entry name" value="PH_BEACH"/>
    <property type="match status" value="1"/>
</dbReference>
<dbReference type="InterPro" id="IPR011993">
    <property type="entry name" value="PH-like_dom_sf"/>
</dbReference>
<evidence type="ECO:0000256" key="1">
    <source>
        <dbReference type="ARBA" id="ARBA00022574"/>
    </source>
</evidence>
<keyword evidence="1 3" id="KW-0853">WD repeat</keyword>
<dbReference type="InterPro" id="IPR046851">
    <property type="entry name" value="NBCH_WD40"/>
</dbReference>
<gene>
    <name evidence="6" type="ORF">AYBTSS11_LOCUS1004</name>
</gene>
<evidence type="ECO:0000313" key="6">
    <source>
        <dbReference type="EMBL" id="CAJ1815190.1"/>
    </source>
</evidence>
<evidence type="ECO:0000313" key="7">
    <source>
        <dbReference type="Proteomes" id="UP001189624"/>
    </source>
</evidence>
<evidence type="ECO:0000259" key="4">
    <source>
        <dbReference type="PROSITE" id="PS50197"/>
    </source>
</evidence>
<dbReference type="PROSITE" id="PS51783">
    <property type="entry name" value="PH_BEACH"/>
    <property type="match status" value="1"/>
</dbReference>
<accession>A0AA86RUB7</accession>
<dbReference type="Pfam" id="PF14844">
    <property type="entry name" value="PH_BEACH"/>
    <property type="match status" value="1"/>
</dbReference>